<proteinExistence type="predicted"/>
<dbReference type="SUPFAM" id="SSF109854">
    <property type="entry name" value="DinB/YfiT-like putative metalloenzymes"/>
    <property type="match status" value="1"/>
</dbReference>
<evidence type="ECO:0000313" key="2">
    <source>
        <dbReference type="EMBL" id="MBP1466782.1"/>
    </source>
</evidence>
<keyword evidence="3" id="KW-1185">Reference proteome</keyword>
<organism evidence="2 3">
    <name type="scientific">Candidatus Chloroploca mongolica</name>
    <dbReference type="NCBI Taxonomy" id="2528176"/>
    <lineage>
        <taxon>Bacteria</taxon>
        <taxon>Bacillati</taxon>
        <taxon>Chloroflexota</taxon>
        <taxon>Chloroflexia</taxon>
        <taxon>Chloroflexales</taxon>
        <taxon>Chloroflexineae</taxon>
        <taxon>Oscillochloridaceae</taxon>
        <taxon>Candidatus Chloroploca</taxon>
    </lineage>
</organism>
<evidence type="ECO:0000313" key="3">
    <source>
        <dbReference type="Proteomes" id="UP001193081"/>
    </source>
</evidence>
<gene>
    <name evidence="2" type="ORF">EYB53_013795</name>
</gene>
<dbReference type="InterPro" id="IPR024775">
    <property type="entry name" value="DinB-like"/>
</dbReference>
<accession>A0ABS4DBF6</accession>
<dbReference type="Pfam" id="PF12867">
    <property type="entry name" value="DinB_2"/>
    <property type="match status" value="1"/>
</dbReference>
<dbReference type="EMBL" id="SIJK02000024">
    <property type="protein sequence ID" value="MBP1466782.1"/>
    <property type="molecule type" value="Genomic_DNA"/>
</dbReference>
<dbReference type="Gene3D" id="1.20.120.450">
    <property type="entry name" value="dinb family like domain"/>
    <property type="match status" value="1"/>
</dbReference>
<dbReference type="RefSeq" id="WP_135478870.1">
    <property type="nucleotide sequence ID" value="NZ_SIJK02000024.1"/>
</dbReference>
<sequence length="190" mass="20859">MINLLPVFTGQQTMADLVAPMTIADLRNETNELTTHILALLADCDDDDVTFQPVDPEANDPVASSAEEVGIAWTLGHVIVHLTAGNEEMAALAAEQARGVPFHGRSRYEVPWETMTTVAQLRDRLEESRRMCLGSLDMWPDQPDLDLTGEAWPGGPVVDARGRYLIGIGHAVSHLDQIKEIIRQSHAAKK</sequence>
<dbReference type="InterPro" id="IPR034660">
    <property type="entry name" value="DinB/YfiT-like"/>
</dbReference>
<comment type="caution">
    <text evidence="2">The sequence shown here is derived from an EMBL/GenBank/DDBJ whole genome shotgun (WGS) entry which is preliminary data.</text>
</comment>
<reference evidence="2 3" key="1">
    <citation type="submission" date="2021-03" db="EMBL/GenBank/DDBJ databases">
        <authorList>
            <person name="Grouzdev D.S."/>
        </authorList>
    </citation>
    <scope>NUCLEOTIDE SEQUENCE [LARGE SCALE GENOMIC DNA]</scope>
    <source>
        <strain evidence="2 3">M50-1</strain>
    </source>
</reference>
<name>A0ABS4DBF6_9CHLR</name>
<dbReference type="Proteomes" id="UP001193081">
    <property type="component" value="Unassembled WGS sequence"/>
</dbReference>
<protein>
    <submittedName>
        <fullName evidence="2">DinB family protein</fullName>
    </submittedName>
</protein>
<feature type="domain" description="DinB-like" evidence="1">
    <location>
        <begin position="37"/>
        <end position="178"/>
    </location>
</feature>
<evidence type="ECO:0000259" key="1">
    <source>
        <dbReference type="Pfam" id="PF12867"/>
    </source>
</evidence>